<evidence type="ECO:0000313" key="1">
    <source>
        <dbReference type="EMBL" id="SVB01677.1"/>
    </source>
</evidence>
<dbReference type="InterPro" id="IPR011989">
    <property type="entry name" value="ARM-like"/>
</dbReference>
<dbReference type="SUPFAM" id="SSF48371">
    <property type="entry name" value="ARM repeat"/>
    <property type="match status" value="1"/>
</dbReference>
<sequence length="279" mass="30388">MFAMPNEKVAQLAARFRDPKDLKRQSNPDLKEMTATLDELRAMGADGVTSLVDLLKPDVDGGDVHVRHILHAQAMRASGWPEKDRKAFTNALVGTLKADHPKSVKGYVIRQLQVAGGAEVTAALGEWLLDNDLWEDAAQVLLAIGDTAEQFLKALPKAKGKQLLTIVQALGVLKVNNAAKRLRELVTTEDAILRQVAAWALANMADAGATALLLKAADTTQDHERTKQTSACLQLAENLLALGREKEATFIYRHLRDTRNDPAEAHILEAAERGLKQAG</sequence>
<gene>
    <name evidence="1" type="ORF">METZ01_LOCUS154531</name>
</gene>
<accession>A0A382AL16</accession>
<dbReference type="InterPro" id="IPR016024">
    <property type="entry name" value="ARM-type_fold"/>
</dbReference>
<dbReference type="Gene3D" id="1.25.10.10">
    <property type="entry name" value="Leucine-rich Repeat Variant"/>
    <property type="match status" value="1"/>
</dbReference>
<proteinExistence type="predicted"/>
<name>A0A382AL16_9ZZZZ</name>
<dbReference type="EMBL" id="UINC01025671">
    <property type="protein sequence ID" value="SVB01677.1"/>
    <property type="molecule type" value="Genomic_DNA"/>
</dbReference>
<protein>
    <recommendedName>
        <fullName evidence="2">HEAT repeat domain-containing protein</fullName>
    </recommendedName>
</protein>
<dbReference type="AlphaFoldDB" id="A0A382AL16"/>
<evidence type="ECO:0008006" key="2">
    <source>
        <dbReference type="Google" id="ProtNLM"/>
    </source>
</evidence>
<reference evidence="1" key="1">
    <citation type="submission" date="2018-05" db="EMBL/GenBank/DDBJ databases">
        <authorList>
            <person name="Lanie J.A."/>
            <person name="Ng W.-L."/>
            <person name="Kazmierczak K.M."/>
            <person name="Andrzejewski T.M."/>
            <person name="Davidsen T.M."/>
            <person name="Wayne K.J."/>
            <person name="Tettelin H."/>
            <person name="Glass J.I."/>
            <person name="Rusch D."/>
            <person name="Podicherti R."/>
            <person name="Tsui H.-C.T."/>
            <person name="Winkler M.E."/>
        </authorList>
    </citation>
    <scope>NUCLEOTIDE SEQUENCE</scope>
</reference>
<organism evidence="1">
    <name type="scientific">marine metagenome</name>
    <dbReference type="NCBI Taxonomy" id="408172"/>
    <lineage>
        <taxon>unclassified sequences</taxon>
        <taxon>metagenomes</taxon>
        <taxon>ecological metagenomes</taxon>
    </lineage>
</organism>
<dbReference type="Pfam" id="PF13646">
    <property type="entry name" value="HEAT_2"/>
    <property type="match status" value="1"/>
</dbReference>